<feature type="transmembrane region" description="Helical" evidence="1">
    <location>
        <begin position="132"/>
        <end position="149"/>
    </location>
</feature>
<dbReference type="AlphaFoldDB" id="A0A429Z8E3"/>
<comment type="caution">
    <text evidence="3">The sequence shown here is derived from an EMBL/GenBank/DDBJ whole genome shotgun (WGS) entry which is preliminary data.</text>
</comment>
<keyword evidence="1" id="KW-0812">Transmembrane</keyword>
<evidence type="ECO:0000313" key="4">
    <source>
        <dbReference type="Proteomes" id="UP000277864"/>
    </source>
</evidence>
<dbReference type="Proteomes" id="UP000277864">
    <property type="component" value="Unassembled WGS sequence"/>
</dbReference>
<feature type="transmembrane region" description="Helical" evidence="1">
    <location>
        <begin position="29"/>
        <end position="55"/>
    </location>
</feature>
<protein>
    <submittedName>
        <fullName evidence="3">VanZ family protein</fullName>
    </submittedName>
</protein>
<dbReference type="PANTHER" id="PTHR36834:SF2">
    <property type="entry name" value="MEMBRANE PROTEIN"/>
    <property type="match status" value="1"/>
</dbReference>
<evidence type="ECO:0000259" key="2">
    <source>
        <dbReference type="Pfam" id="PF04892"/>
    </source>
</evidence>
<organism evidence="3 4">
    <name type="scientific">Vagococcus humatus</name>
    <dbReference type="NCBI Taxonomy" id="1889241"/>
    <lineage>
        <taxon>Bacteria</taxon>
        <taxon>Bacillati</taxon>
        <taxon>Bacillota</taxon>
        <taxon>Bacilli</taxon>
        <taxon>Lactobacillales</taxon>
        <taxon>Enterococcaceae</taxon>
        <taxon>Vagococcus</taxon>
    </lineage>
</organism>
<sequence>MTNLIGLGIVLCLVYLIRKDKAFKSSGKVAFLFAIYLFILLQLVGFPSISEWAWLQSGKQGLFHPIIQWIPFKEGVNITDLLNICLFIPCGLLLPFFSPTYQKFMPVLRFHLSLSLIIECSQLLTLHRITDMTDLLMNVLGGLIGFGLYNQFKHLEMIQQQTIQKNYYRIPEPVSYLFIAIFASFLT</sequence>
<dbReference type="InterPro" id="IPR053150">
    <property type="entry name" value="Teicoplanin_resist-assoc"/>
</dbReference>
<dbReference type="Pfam" id="PF04892">
    <property type="entry name" value="VanZ"/>
    <property type="match status" value="1"/>
</dbReference>
<feature type="transmembrane region" description="Helical" evidence="1">
    <location>
        <begin position="76"/>
        <end position="97"/>
    </location>
</feature>
<gene>
    <name evidence="3" type="ORF">C7P63_02465</name>
</gene>
<keyword evidence="4" id="KW-1185">Reference proteome</keyword>
<feature type="transmembrane region" description="Helical" evidence="1">
    <location>
        <begin position="170"/>
        <end position="186"/>
    </location>
</feature>
<dbReference type="InterPro" id="IPR006976">
    <property type="entry name" value="VanZ-like"/>
</dbReference>
<dbReference type="PANTHER" id="PTHR36834">
    <property type="entry name" value="MEMBRANE PROTEIN-RELATED"/>
    <property type="match status" value="1"/>
</dbReference>
<accession>A0A429Z8E3</accession>
<evidence type="ECO:0000313" key="3">
    <source>
        <dbReference type="EMBL" id="RST89961.1"/>
    </source>
</evidence>
<keyword evidence="1" id="KW-1133">Transmembrane helix</keyword>
<dbReference type="RefSeq" id="WP_125942575.1">
    <property type="nucleotide sequence ID" value="NZ_PXZH01000001.1"/>
</dbReference>
<name>A0A429Z8E3_9ENTE</name>
<dbReference type="OrthoDB" id="4822551at2"/>
<reference evidence="3 4" key="1">
    <citation type="submission" date="2018-03" db="EMBL/GenBank/DDBJ databases">
        <authorList>
            <person name="Gulvik C.A."/>
        </authorList>
    </citation>
    <scope>NUCLEOTIDE SEQUENCE [LARGE SCALE GENOMIC DNA]</scope>
    <source>
        <strain evidence="3 4">JCM 31581</strain>
    </source>
</reference>
<feature type="domain" description="VanZ-like" evidence="2">
    <location>
        <begin position="33"/>
        <end position="150"/>
    </location>
</feature>
<dbReference type="EMBL" id="PXZH01000001">
    <property type="protein sequence ID" value="RST89961.1"/>
    <property type="molecule type" value="Genomic_DNA"/>
</dbReference>
<evidence type="ECO:0000256" key="1">
    <source>
        <dbReference type="SAM" id="Phobius"/>
    </source>
</evidence>
<proteinExistence type="predicted"/>
<keyword evidence="1" id="KW-0472">Membrane</keyword>